<gene>
    <name evidence="8" type="ORF">ACFOOQ_17435</name>
</gene>
<dbReference type="InterPro" id="IPR010432">
    <property type="entry name" value="RDD"/>
</dbReference>
<feature type="transmembrane region" description="Helical" evidence="6">
    <location>
        <begin position="35"/>
        <end position="52"/>
    </location>
</feature>
<dbReference type="RefSeq" id="WP_379728879.1">
    <property type="nucleotide sequence ID" value="NZ_JBHRYJ010000004.1"/>
</dbReference>
<evidence type="ECO:0000256" key="4">
    <source>
        <dbReference type="ARBA" id="ARBA00022989"/>
    </source>
</evidence>
<evidence type="ECO:0000259" key="7">
    <source>
        <dbReference type="Pfam" id="PF06271"/>
    </source>
</evidence>
<evidence type="ECO:0000256" key="3">
    <source>
        <dbReference type="ARBA" id="ARBA00022692"/>
    </source>
</evidence>
<evidence type="ECO:0000256" key="2">
    <source>
        <dbReference type="ARBA" id="ARBA00022475"/>
    </source>
</evidence>
<comment type="subcellular location">
    <subcellularLocation>
        <location evidence="1">Cell membrane</location>
        <topology evidence="1">Multi-pass membrane protein</topology>
    </subcellularLocation>
</comment>
<dbReference type="Proteomes" id="UP001595711">
    <property type="component" value="Unassembled WGS sequence"/>
</dbReference>
<evidence type="ECO:0000313" key="9">
    <source>
        <dbReference type="Proteomes" id="UP001595711"/>
    </source>
</evidence>
<sequence>MSDQPPLPAERPPFIIPADPLADPQLFEGVVLRRALAYLLDLLVILAIIFLFKIAFVILTIVSFGLLTPLLILLGAAIPTAYHTLTIGGPASATLGMRLFGLEVRVWNGGKPGYLQALLQTVIFYMSVSLTAGLILLWALFNNRHRCLHDVLCGTVVIRRSRVGT</sequence>
<evidence type="ECO:0000256" key="1">
    <source>
        <dbReference type="ARBA" id="ARBA00004651"/>
    </source>
</evidence>
<keyword evidence="9" id="KW-1185">Reference proteome</keyword>
<keyword evidence="4 6" id="KW-1133">Transmembrane helix</keyword>
<dbReference type="Pfam" id="PF06271">
    <property type="entry name" value="RDD"/>
    <property type="match status" value="1"/>
</dbReference>
<name>A0ABV7VIK8_9PROT</name>
<keyword evidence="5 6" id="KW-0472">Membrane</keyword>
<dbReference type="PANTHER" id="PTHR36115">
    <property type="entry name" value="PROLINE-RICH ANTIGEN HOMOLOG-RELATED"/>
    <property type="match status" value="1"/>
</dbReference>
<dbReference type="EMBL" id="JBHRYJ010000004">
    <property type="protein sequence ID" value="MFC3677340.1"/>
    <property type="molecule type" value="Genomic_DNA"/>
</dbReference>
<accession>A0ABV7VIK8</accession>
<keyword evidence="3 6" id="KW-0812">Transmembrane</keyword>
<feature type="transmembrane region" description="Helical" evidence="6">
    <location>
        <begin position="57"/>
        <end position="78"/>
    </location>
</feature>
<proteinExistence type="predicted"/>
<feature type="transmembrane region" description="Helical" evidence="6">
    <location>
        <begin position="122"/>
        <end position="141"/>
    </location>
</feature>
<evidence type="ECO:0000256" key="5">
    <source>
        <dbReference type="ARBA" id="ARBA00023136"/>
    </source>
</evidence>
<evidence type="ECO:0000256" key="6">
    <source>
        <dbReference type="SAM" id="Phobius"/>
    </source>
</evidence>
<reference evidence="9" key="1">
    <citation type="journal article" date="2019" name="Int. J. Syst. Evol. Microbiol.">
        <title>The Global Catalogue of Microorganisms (GCM) 10K type strain sequencing project: providing services to taxonomists for standard genome sequencing and annotation.</title>
        <authorList>
            <consortium name="The Broad Institute Genomics Platform"/>
            <consortium name="The Broad Institute Genome Sequencing Center for Infectious Disease"/>
            <person name="Wu L."/>
            <person name="Ma J."/>
        </authorList>
    </citation>
    <scope>NUCLEOTIDE SEQUENCE [LARGE SCALE GENOMIC DNA]</scope>
    <source>
        <strain evidence="9">KCTC 42182</strain>
    </source>
</reference>
<organism evidence="8 9">
    <name type="scientific">Ferrovibrio xuzhouensis</name>
    <dbReference type="NCBI Taxonomy" id="1576914"/>
    <lineage>
        <taxon>Bacteria</taxon>
        <taxon>Pseudomonadati</taxon>
        <taxon>Pseudomonadota</taxon>
        <taxon>Alphaproteobacteria</taxon>
        <taxon>Rhodospirillales</taxon>
        <taxon>Rhodospirillaceae</taxon>
        <taxon>Ferrovibrio</taxon>
    </lineage>
</organism>
<comment type="caution">
    <text evidence="8">The sequence shown here is derived from an EMBL/GenBank/DDBJ whole genome shotgun (WGS) entry which is preliminary data.</text>
</comment>
<evidence type="ECO:0000313" key="8">
    <source>
        <dbReference type="EMBL" id="MFC3677340.1"/>
    </source>
</evidence>
<protein>
    <submittedName>
        <fullName evidence="8">RDD family protein</fullName>
    </submittedName>
</protein>
<dbReference type="InterPro" id="IPR051791">
    <property type="entry name" value="Pra-immunoreactive"/>
</dbReference>
<keyword evidence="2" id="KW-1003">Cell membrane</keyword>
<feature type="domain" description="RDD" evidence="7">
    <location>
        <begin position="31"/>
        <end position="154"/>
    </location>
</feature>